<protein>
    <recommendedName>
        <fullName evidence="3">Polymerase nucleotidyl transferase domain-containing protein</fullName>
    </recommendedName>
</protein>
<gene>
    <name evidence="1" type="ORF">Plo01_32030</name>
</gene>
<reference evidence="1 2" key="1">
    <citation type="submission" date="2021-01" db="EMBL/GenBank/DDBJ databases">
        <title>Whole genome shotgun sequence of Planobispora longispora NBRC 13918.</title>
        <authorList>
            <person name="Komaki H."/>
            <person name="Tamura T."/>
        </authorList>
    </citation>
    <scope>NUCLEOTIDE SEQUENCE [LARGE SCALE GENOMIC DNA]</scope>
    <source>
        <strain evidence="1 2">NBRC 13918</strain>
    </source>
</reference>
<proteinExistence type="predicted"/>
<evidence type="ECO:0000313" key="1">
    <source>
        <dbReference type="EMBL" id="GIH76774.1"/>
    </source>
</evidence>
<dbReference type="RefSeq" id="WP_203891374.1">
    <property type="nucleotide sequence ID" value="NZ_BOOH01000023.1"/>
</dbReference>
<keyword evidence="2" id="KW-1185">Reference proteome</keyword>
<dbReference type="EMBL" id="BOOH01000023">
    <property type="protein sequence ID" value="GIH76774.1"/>
    <property type="molecule type" value="Genomic_DNA"/>
</dbReference>
<evidence type="ECO:0000313" key="2">
    <source>
        <dbReference type="Proteomes" id="UP000616724"/>
    </source>
</evidence>
<evidence type="ECO:0008006" key="3">
    <source>
        <dbReference type="Google" id="ProtNLM"/>
    </source>
</evidence>
<organism evidence="1 2">
    <name type="scientific">Planobispora longispora</name>
    <dbReference type="NCBI Taxonomy" id="28887"/>
    <lineage>
        <taxon>Bacteria</taxon>
        <taxon>Bacillati</taxon>
        <taxon>Actinomycetota</taxon>
        <taxon>Actinomycetes</taxon>
        <taxon>Streptosporangiales</taxon>
        <taxon>Streptosporangiaceae</taxon>
        <taxon>Planobispora</taxon>
    </lineage>
</organism>
<comment type="caution">
    <text evidence="1">The sequence shown here is derived from an EMBL/GenBank/DDBJ whole genome shotgun (WGS) entry which is preliminary data.</text>
</comment>
<dbReference type="Proteomes" id="UP000616724">
    <property type="component" value="Unassembled WGS sequence"/>
</dbReference>
<accession>A0A8J3W4U9</accession>
<name>A0A8J3W4U9_9ACTN</name>
<sequence>MADISAHREFSALLTRIGADPAVVGGILSGSRARQGMATRRSDYDVYLITADDGPVGEERRDALLDVTAMSLEEFRAHAMPGSGTEWNRYSFAHARILKDRPDGLIGELVSAKATLSAPEARQTAAAALDSFVNAVYRWLKNHRDGHAAEARLDAAESIPPLLTFLFALDHRVRPYNRYLAWELRNHPLGPPPWRHERLLPLLESVLSHAAPHIARRLFQEVEPFARAAGHGPTLEAWGDDLRLLRRDPADDGACHPE</sequence>
<dbReference type="AlphaFoldDB" id="A0A8J3W4U9"/>